<dbReference type="AlphaFoldDB" id="A0AAD9JC88"/>
<feature type="transmembrane region" description="Helical" evidence="3">
    <location>
        <begin position="72"/>
        <end position="90"/>
    </location>
</feature>
<evidence type="ECO:0000256" key="1">
    <source>
        <dbReference type="ARBA" id="ARBA00022676"/>
    </source>
</evidence>
<dbReference type="GO" id="GO:0032580">
    <property type="term" value="C:Golgi cisterna membrane"/>
    <property type="evidence" value="ECO:0007669"/>
    <property type="project" value="UniProtKB-SubCell"/>
</dbReference>
<comment type="pathway">
    <text evidence="3">Protein modification; protein glycosylation.</text>
</comment>
<accession>A0AAD9JC88</accession>
<keyword evidence="3" id="KW-0325">Glycoprotein</keyword>
<keyword evidence="5" id="KW-1185">Reference proteome</keyword>
<organism evidence="4 5">
    <name type="scientific">Paralvinella palmiformis</name>
    <dbReference type="NCBI Taxonomy" id="53620"/>
    <lineage>
        <taxon>Eukaryota</taxon>
        <taxon>Metazoa</taxon>
        <taxon>Spiralia</taxon>
        <taxon>Lophotrochozoa</taxon>
        <taxon>Annelida</taxon>
        <taxon>Polychaeta</taxon>
        <taxon>Sedentaria</taxon>
        <taxon>Canalipalpata</taxon>
        <taxon>Terebellida</taxon>
        <taxon>Terebelliformia</taxon>
        <taxon>Alvinellidae</taxon>
        <taxon>Paralvinella</taxon>
    </lineage>
</organism>
<feature type="transmembrane region" description="Helical" evidence="3">
    <location>
        <begin position="97"/>
        <end position="116"/>
    </location>
</feature>
<comment type="subcellular location">
    <subcellularLocation>
        <location evidence="3">Golgi apparatus</location>
        <location evidence="3">Golgi stack membrane</location>
        <topology evidence="3">Single-pass type II membrane protein</topology>
    </subcellularLocation>
</comment>
<dbReference type="PANTHER" id="PTHR11927:SF9">
    <property type="entry name" value="L-FUCOSYLTRANSFERASE"/>
    <property type="match status" value="1"/>
</dbReference>
<protein>
    <recommendedName>
        <fullName evidence="3">L-Fucosyltransferase</fullName>
        <ecNumber evidence="3">2.4.1.-</ecNumber>
    </recommendedName>
</protein>
<proteinExistence type="inferred from homology"/>
<keyword evidence="3" id="KW-0812">Transmembrane</keyword>
<keyword evidence="3" id="KW-0472">Membrane</keyword>
<keyword evidence="2 3" id="KW-0808">Transferase</keyword>
<evidence type="ECO:0000256" key="2">
    <source>
        <dbReference type="ARBA" id="ARBA00022679"/>
    </source>
</evidence>
<keyword evidence="3" id="KW-0735">Signal-anchor</keyword>
<keyword evidence="3" id="KW-1133">Transmembrane helix</keyword>
<dbReference type="EMBL" id="JAODUP010000426">
    <property type="protein sequence ID" value="KAK2150058.1"/>
    <property type="molecule type" value="Genomic_DNA"/>
</dbReference>
<evidence type="ECO:0000313" key="5">
    <source>
        <dbReference type="Proteomes" id="UP001208570"/>
    </source>
</evidence>
<dbReference type="GO" id="GO:0008107">
    <property type="term" value="F:galactoside 2-alpha-L-fucosyltransferase activity"/>
    <property type="evidence" value="ECO:0007669"/>
    <property type="project" value="InterPro"/>
</dbReference>
<comment type="caution">
    <text evidence="3">Lacks conserved residue(s) required for the propagation of feature annotation.</text>
</comment>
<dbReference type="Pfam" id="PF01531">
    <property type="entry name" value="Glyco_transf_11"/>
    <property type="match status" value="1"/>
</dbReference>
<evidence type="ECO:0000313" key="4">
    <source>
        <dbReference type="EMBL" id="KAK2150058.1"/>
    </source>
</evidence>
<keyword evidence="3" id="KW-0333">Golgi apparatus</keyword>
<dbReference type="PANTHER" id="PTHR11927">
    <property type="entry name" value="GALACTOSIDE 2-L-FUCOSYLTRANSFERASE"/>
    <property type="match status" value="1"/>
</dbReference>
<dbReference type="InterPro" id="IPR002516">
    <property type="entry name" value="Glyco_trans_11"/>
</dbReference>
<reference evidence="4" key="1">
    <citation type="journal article" date="2023" name="Mol. Biol. Evol.">
        <title>Third-Generation Sequencing Reveals the Adaptive Role of the Epigenome in Three Deep-Sea Polychaetes.</title>
        <authorList>
            <person name="Perez M."/>
            <person name="Aroh O."/>
            <person name="Sun Y."/>
            <person name="Lan Y."/>
            <person name="Juniper S.K."/>
            <person name="Young C.R."/>
            <person name="Angers B."/>
            <person name="Qian P.Y."/>
        </authorList>
    </citation>
    <scope>NUCLEOTIDE SEQUENCE</scope>
    <source>
        <strain evidence="4">P08H-3</strain>
    </source>
</reference>
<evidence type="ECO:0000256" key="3">
    <source>
        <dbReference type="RuleBase" id="RU363129"/>
    </source>
</evidence>
<keyword evidence="1 3" id="KW-0328">Glycosyltransferase</keyword>
<feature type="transmembrane region" description="Helical" evidence="3">
    <location>
        <begin position="43"/>
        <end position="66"/>
    </location>
</feature>
<dbReference type="GO" id="GO:0005975">
    <property type="term" value="P:carbohydrate metabolic process"/>
    <property type="evidence" value="ECO:0007669"/>
    <property type="project" value="InterPro"/>
</dbReference>
<comment type="similarity">
    <text evidence="3">Belongs to the glycosyltransferase 11 family.</text>
</comment>
<dbReference type="EC" id="2.4.1.-" evidence="3"/>
<gene>
    <name evidence="4" type="ORF">LSH36_426g02041</name>
</gene>
<name>A0AAD9JC88_9ANNE</name>
<comment type="caution">
    <text evidence="4">The sequence shown here is derived from an EMBL/GenBank/DDBJ whole genome shotgun (WGS) entry which is preliminary data.</text>
</comment>
<sequence>MEYFKTKYNKVQFIVASDDLDWCKENIKDQHIIYYNHDSIMDLAILSFSNHIITSIGTYSWWVGWLCRGTTIYYNISPPVILVIFTPTTVGYHHHRISIITGYLSNKVIFIIWHLLRF</sequence>
<dbReference type="Proteomes" id="UP001208570">
    <property type="component" value="Unassembled WGS sequence"/>
</dbReference>